<dbReference type="AlphaFoldDB" id="A0A9D1A5I2"/>
<gene>
    <name evidence="2" type="ORF">IAB28_05370</name>
</gene>
<sequence length="375" mass="43851">MSLNKFLTCLKKMRPITFGNMSQALENVYGQNEVMLKEILRIHEYQTELEEQKEKIERLEEKVEKIALEIKMIKDISKEMQNFNSQYLPGVLQRLEEVSSVINKEGEEVVAVKLDKIGLKSEEIKDAVFYEKSELQKLAETVEQLRKRNVEAARNSSEAVWAWIFNNTIMNSSWLKDKRFSPGRWAMGYPNLYVLYRILNEMKPHNILELGLGQSTRMIGQYASAFPNIRHIIIEHDQEWIDFFCNSFQLSMKSQIIRLDREIVSYNEAKQVRVFKNFKETLENEKFDCIVIDAPLGGDMKIYSRIDILYILPNCLKDDFAIMMDDYDRIGEQNTVKEICRKIENAGISYKQGKYSGKKDCVVIASEKYSFLTSM</sequence>
<accession>A0A9D1A5I2</accession>
<dbReference type="SUPFAM" id="SSF53335">
    <property type="entry name" value="S-adenosyl-L-methionine-dependent methyltransferases"/>
    <property type="match status" value="1"/>
</dbReference>
<dbReference type="Gene3D" id="3.40.50.150">
    <property type="entry name" value="Vaccinia Virus protein VP39"/>
    <property type="match status" value="1"/>
</dbReference>
<reference evidence="2" key="2">
    <citation type="journal article" date="2021" name="PeerJ">
        <title>Extensive microbial diversity within the chicken gut microbiome revealed by metagenomics and culture.</title>
        <authorList>
            <person name="Gilroy R."/>
            <person name="Ravi A."/>
            <person name="Getino M."/>
            <person name="Pursley I."/>
            <person name="Horton D.L."/>
            <person name="Alikhan N.F."/>
            <person name="Baker D."/>
            <person name="Gharbi K."/>
            <person name="Hall N."/>
            <person name="Watson M."/>
            <person name="Adriaenssens E.M."/>
            <person name="Foster-Nyarko E."/>
            <person name="Jarju S."/>
            <person name="Secka A."/>
            <person name="Antonio M."/>
            <person name="Oren A."/>
            <person name="Chaudhuri R.R."/>
            <person name="La Ragione R."/>
            <person name="Hildebrand F."/>
            <person name="Pallen M.J."/>
        </authorList>
    </citation>
    <scope>NUCLEOTIDE SEQUENCE</scope>
    <source>
        <strain evidence="2">CHK180-2868</strain>
    </source>
</reference>
<proteinExistence type="predicted"/>
<dbReference type="EMBL" id="DVGC01000028">
    <property type="protein sequence ID" value="HIR05380.1"/>
    <property type="molecule type" value="Genomic_DNA"/>
</dbReference>
<dbReference type="InterPro" id="IPR029063">
    <property type="entry name" value="SAM-dependent_MTases_sf"/>
</dbReference>
<name>A0A9D1A5I2_9FIRM</name>
<feature type="coiled-coil region" evidence="1">
    <location>
        <begin position="35"/>
        <end position="76"/>
    </location>
</feature>
<evidence type="ECO:0000313" key="3">
    <source>
        <dbReference type="Proteomes" id="UP000824250"/>
    </source>
</evidence>
<evidence type="ECO:0000313" key="2">
    <source>
        <dbReference type="EMBL" id="HIR05380.1"/>
    </source>
</evidence>
<keyword evidence="1" id="KW-0175">Coiled coil</keyword>
<protein>
    <submittedName>
        <fullName evidence="2">Uncharacterized protein</fullName>
    </submittedName>
</protein>
<comment type="caution">
    <text evidence="2">The sequence shown here is derived from an EMBL/GenBank/DDBJ whole genome shotgun (WGS) entry which is preliminary data.</text>
</comment>
<organism evidence="2 3">
    <name type="scientific">Candidatus Copromonas faecavium</name>
    <name type="common">nom. illeg.</name>
    <dbReference type="NCBI Taxonomy" id="2840740"/>
    <lineage>
        <taxon>Bacteria</taxon>
        <taxon>Bacillati</taxon>
        <taxon>Bacillota</taxon>
        <taxon>Clostridia</taxon>
        <taxon>Lachnospirales</taxon>
        <taxon>Lachnospiraceae</taxon>
        <taxon>Candidatus Copromonas (nom. illeg.)</taxon>
    </lineage>
</organism>
<reference evidence="2" key="1">
    <citation type="submission" date="2020-10" db="EMBL/GenBank/DDBJ databases">
        <authorList>
            <person name="Gilroy R."/>
        </authorList>
    </citation>
    <scope>NUCLEOTIDE SEQUENCE</scope>
    <source>
        <strain evidence="2">CHK180-2868</strain>
    </source>
</reference>
<dbReference type="Proteomes" id="UP000824250">
    <property type="component" value="Unassembled WGS sequence"/>
</dbReference>
<evidence type="ECO:0000256" key="1">
    <source>
        <dbReference type="SAM" id="Coils"/>
    </source>
</evidence>